<dbReference type="Proteomes" id="UP000035159">
    <property type="component" value="Chromosome"/>
</dbReference>
<dbReference type="RefSeq" id="WP_047754865.1">
    <property type="nucleotide sequence ID" value="NZ_CAJUHA010000017.1"/>
</dbReference>
<dbReference type="KEGG" id="kpf:IX53_07780"/>
<organism evidence="1 2">
    <name type="scientific">Kosmotoga pacifica</name>
    <dbReference type="NCBI Taxonomy" id="1330330"/>
    <lineage>
        <taxon>Bacteria</taxon>
        <taxon>Thermotogati</taxon>
        <taxon>Thermotogota</taxon>
        <taxon>Thermotogae</taxon>
        <taxon>Kosmotogales</taxon>
        <taxon>Kosmotogaceae</taxon>
        <taxon>Kosmotoga</taxon>
    </lineage>
</organism>
<evidence type="ECO:0000313" key="2">
    <source>
        <dbReference type="Proteomes" id="UP000035159"/>
    </source>
</evidence>
<dbReference type="OrthoDB" id="49478at2"/>
<dbReference type="Pfam" id="PF17253">
    <property type="entry name" value="DUF5320"/>
    <property type="match status" value="1"/>
</dbReference>
<gene>
    <name evidence="1" type="ORF">IX53_07780</name>
</gene>
<keyword evidence="2" id="KW-1185">Reference proteome</keyword>
<evidence type="ECO:0008006" key="3">
    <source>
        <dbReference type="Google" id="ProtNLM"/>
    </source>
</evidence>
<protein>
    <recommendedName>
        <fullName evidence="3">Cytoplasmic protein</fullName>
    </recommendedName>
</protein>
<reference evidence="1 2" key="1">
    <citation type="submission" date="2015-04" db="EMBL/GenBank/DDBJ databases">
        <title>Complete Genome Sequence of Kosmotoga pacifica SLHLJ1.</title>
        <authorList>
            <person name="Jiang L.J."/>
            <person name="Shao Z.Z."/>
            <person name="Jebbar M."/>
        </authorList>
    </citation>
    <scope>NUCLEOTIDE SEQUENCE [LARGE SCALE GENOMIC DNA]</scope>
    <source>
        <strain evidence="1 2">SLHLJ1</strain>
    </source>
</reference>
<dbReference type="STRING" id="1330330.IX53_07780"/>
<sequence>MPGFDRTGPFGEGPMTGRGLGYCARPGTGAYTYGRRWFWPGRAFFGLRGPGLAWRHGWFGRGYARGFGRGYGRGYSRSWWW</sequence>
<name>A0A0G2Z800_9BACT</name>
<evidence type="ECO:0000313" key="1">
    <source>
        <dbReference type="EMBL" id="AKI97730.1"/>
    </source>
</evidence>
<dbReference type="PATRIC" id="fig|1330330.3.peg.1576"/>
<dbReference type="InterPro" id="IPR035205">
    <property type="entry name" value="DUF5320"/>
</dbReference>
<dbReference type="EMBL" id="CP011232">
    <property type="protein sequence ID" value="AKI97730.1"/>
    <property type="molecule type" value="Genomic_DNA"/>
</dbReference>
<proteinExistence type="predicted"/>
<dbReference type="AlphaFoldDB" id="A0A0G2Z800"/>
<accession>A0A0G2Z800</accession>